<sequence>PTDAPAPADTPAAPEDTPAVIPCPTVEETDIIFIVDSSGSIGKENYQNNFKFVINVIRSFEIGENAIKVGLVIFGSHAYIIFNLTSNEDFIFQSLINVQYRNSTTATDKALQMASKMFTTEYGGRVNVKKVGIVVSDGKSTRPPKTLEAANDIKNEGVTLLCLAVGKEAQSSELINVASRPEYYIAAENYSVLHTFSSVFSDLTCNAPPAPPPVEPCPAAKIVDIIFVVDSSGSIGAENYLSNFRFISRLLNGYFFGETGTKVALIYYGAIYKVLFTLTGDSDLIQQKLSDVPYMNSSTRTDLAMYSIIGRQLFSTDNGGRENAAKIVVLITDGKSTAPDRTKLVAAAFRQQTYTVIVLGVGELADKEEMELLASSKDLCFPVGNYDVLENYASTVSEVACNAVPSNPF</sequence>
<protein>
    <recommendedName>
        <fullName evidence="1">VWFA domain-containing protein</fullName>
    </recommendedName>
</protein>
<dbReference type="InterPro" id="IPR036465">
    <property type="entry name" value="vWFA_dom_sf"/>
</dbReference>
<feature type="non-terminal residue" evidence="2">
    <location>
        <position position="1"/>
    </location>
</feature>
<dbReference type="Pfam" id="PF00092">
    <property type="entry name" value="VWA"/>
    <property type="match status" value="2"/>
</dbReference>
<feature type="domain" description="VWFA" evidence="1">
    <location>
        <begin position="224"/>
        <end position="396"/>
    </location>
</feature>
<dbReference type="SMART" id="SM00327">
    <property type="entry name" value="VWA"/>
    <property type="match status" value="2"/>
</dbReference>
<reference evidence="2" key="1">
    <citation type="submission" date="2014-12" db="EMBL/GenBank/DDBJ databases">
        <title>Insight into the proteome of Arion vulgaris.</title>
        <authorList>
            <person name="Aradska J."/>
            <person name="Bulat T."/>
            <person name="Smidak R."/>
            <person name="Sarate P."/>
            <person name="Gangsoo J."/>
            <person name="Sialana F."/>
            <person name="Bilban M."/>
            <person name="Lubec G."/>
        </authorList>
    </citation>
    <scope>NUCLEOTIDE SEQUENCE</scope>
    <source>
        <tissue evidence="2">Skin</tissue>
    </source>
</reference>
<proteinExistence type="predicted"/>
<dbReference type="PANTHER" id="PTHR24020">
    <property type="entry name" value="COLLAGEN ALPHA"/>
    <property type="match status" value="1"/>
</dbReference>
<dbReference type="PANTHER" id="PTHR24020:SF20">
    <property type="entry name" value="PH DOMAIN-CONTAINING PROTEIN"/>
    <property type="match status" value="1"/>
</dbReference>
<dbReference type="InterPro" id="IPR002035">
    <property type="entry name" value="VWF_A"/>
</dbReference>
<feature type="domain" description="VWFA" evidence="1">
    <location>
        <begin position="30"/>
        <end position="203"/>
    </location>
</feature>
<dbReference type="InterPro" id="IPR050525">
    <property type="entry name" value="ECM_Assembly_Org"/>
</dbReference>
<dbReference type="AlphaFoldDB" id="A0A0B6ZPZ0"/>
<evidence type="ECO:0000313" key="3">
    <source>
        <dbReference type="EMBL" id="CEK70710.1"/>
    </source>
</evidence>
<dbReference type="EMBL" id="HACG01023844">
    <property type="protein sequence ID" value="CEK70709.1"/>
    <property type="molecule type" value="Transcribed_RNA"/>
</dbReference>
<accession>A0A0B6ZPZ0</accession>
<name>A0A0B6ZPZ0_9EUPU</name>
<organism evidence="2">
    <name type="scientific">Arion vulgaris</name>
    <dbReference type="NCBI Taxonomy" id="1028688"/>
    <lineage>
        <taxon>Eukaryota</taxon>
        <taxon>Metazoa</taxon>
        <taxon>Spiralia</taxon>
        <taxon>Lophotrochozoa</taxon>
        <taxon>Mollusca</taxon>
        <taxon>Gastropoda</taxon>
        <taxon>Heterobranchia</taxon>
        <taxon>Euthyneura</taxon>
        <taxon>Panpulmonata</taxon>
        <taxon>Eupulmonata</taxon>
        <taxon>Stylommatophora</taxon>
        <taxon>Helicina</taxon>
        <taxon>Arionoidea</taxon>
        <taxon>Arionidae</taxon>
        <taxon>Arion</taxon>
    </lineage>
</organism>
<dbReference type="PROSITE" id="PS50234">
    <property type="entry name" value="VWFA"/>
    <property type="match status" value="2"/>
</dbReference>
<gene>
    <name evidence="2" type="primary">ORF75317</name>
    <name evidence="3" type="synonym">ORF75319</name>
</gene>
<dbReference type="PRINTS" id="PR00453">
    <property type="entry name" value="VWFADOMAIN"/>
</dbReference>
<dbReference type="Gene3D" id="3.40.50.410">
    <property type="entry name" value="von Willebrand factor, type A domain"/>
    <property type="match status" value="2"/>
</dbReference>
<dbReference type="CDD" id="cd01450">
    <property type="entry name" value="vWFA_subfamily_ECM"/>
    <property type="match status" value="2"/>
</dbReference>
<evidence type="ECO:0000259" key="1">
    <source>
        <dbReference type="PROSITE" id="PS50234"/>
    </source>
</evidence>
<dbReference type="EMBL" id="HACG01023845">
    <property type="protein sequence ID" value="CEK70710.1"/>
    <property type="molecule type" value="Transcribed_RNA"/>
</dbReference>
<evidence type="ECO:0000313" key="2">
    <source>
        <dbReference type="EMBL" id="CEK70709.1"/>
    </source>
</evidence>
<dbReference type="SUPFAM" id="SSF53300">
    <property type="entry name" value="vWA-like"/>
    <property type="match status" value="2"/>
</dbReference>